<dbReference type="SUPFAM" id="SSF56645">
    <property type="entry name" value="Acyl-CoA dehydrogenase NM domain-like"/>
    <property type="match status" value="1"/>
</dbReference>
<dbReference type="InterPro" id="IPR013786">
    <property type="entry name" value="AcylCoA_DH/ox_N"/>
</dbReference>
<evidence type="ECO:0000259" key="2">
    <source>
        <dbReference type="Pfam" id="PF02771"/>
    </source>
</evidence>
<protein>
    <submittedName>
        <fullName evidence="4">Acyl-CoA dehydrogenase</fullName>
    </submittedName>
</protein>
<dbReference type="Gene3D" id="1.10.540.10">
    <property type="entry name" value="Acyl-CoA dehydrogenase/oxidase, N-terminal domain"/>
    <property type="match status" value="1"/>
</dbReference>
<dbReference type="Gene3D" id="2.40.110.10">
    <property type="entry name" value="Butyryl-CoA Dehydrogenase, subunit A, domain 2"/>
    <property type="match status" value="1"/>
</dbReference>
<name>A0ABQ2Y479_9ACTN</name>
<dbReference type="Pfam" id="PF08028">
    <property type="entry name" value="Acyl-CoA_dh_2"/>
    <property type="match status" value="1"/>
</dbReference>
<dbReference type="InterPro" id="IPR037069">
    <property type="entry name" value="AcylCoA_DH/ox_N_sf"/>
</dbReference>
<dbReference type="InterPro" id="IPR046373">
    <property type="entry name" value="Acyl-CoA_Oxase/DH_mid-dom_sf"/>
</dbReference>
<dbReference type="PANTHER" id="PTHR43884:SF12">
    <property type="entry name" value="ISOVALERYL-COA DEHYDROGENASE, MITOCHONDRIAL-RELATED"/>
    <property type="match status" value="1"/>
</dbReference>
<dbReference type="SUPFAM" id="SSF47203">
    <property type="entry name" value="Acyl-CoA dehydrogenase C-terminal domain-like"/>
    <property type="match status" value="1"/>
</dbReference>
<dbReference type="RefSeq" id="WP_190019727.1">
    <property type="nucleotide sequence ID" value="NZ_BMUT01000001.1"/>
</dbReference>
<feature type="domain" description="Acyl-CoA dehydrogenase C-terminal" evidence="3">
    <location>
        <begin position="240"/>
        <end position="368"/>
    </location>
</feature>
<organism evidence="4 5">
    <name type="scientific">Streptomyces hiroshimensis</name>
    <dbReference type="NCBI Taxonomy" id="66424"/>
    <lineage>
        <taxon>Bacteria</taxon>
        <taxon>Bacillati</taxon>
        <taxon>Actinomycetota</taxon>
        <taxon>Actinomycetes</taxon>
        <taxon>Kitasatosporales</taxon>
        <taxon>Streptomycetaceae</taxon>
        <taxon>Streptomyces</taxon>
    </lineage>
</organism>
<dbReference type="InterPro" id="IPR009100">
    <property type="entry name" value="AcylCoA_DH/oxidase_NM_dom_sf"/>
</dbReference>
<evidence type="ECO:0000256" key="1">
    <source>
        <dbReference type="ARBA" id="ARBA00023002"/>
    </source>
</evidence>
<sequence>MPQTESGVTAVLDAVTAIVPTLRANGRAAEEQRWLAQENIDLLDKAGVFRMATPARFGGLGLSLADQAKVLTEISRGCSSTGWVSMVWVSNAFVSTLFSDRAQEEVFAGGSVRVSGGFAPTGTFVPTEGGYTLSGFWKFNTGCRGADWNIVAGLLEKEDGTHEDLVAVVPMSEFAVADDWDTSAASATGSSTTTLKDVFVPAHRVVGFGDAIFNTTPGREKPADDGRFYGLFSFVMAECAAVFTGIARGALELFLERVPGRGITYTSWTDQTQHPLTQIQVATAANKIAAAEGLEAGWLKLLQERADAGELPTDEEKAIARGQAAYAIQLAKEAVEVLYSASGASVIQNSVPLQRFHRDAQGLSLHALLLLSTNLEVQGRVLLGLDADTPLL</sequence>
<dbReference type="Pfam" id="PF02771">
    <property type="entry name" value="Acyl-CoA_dh_N"/>
    <property type="match status" value="1"/>
</dbReference>
<evidence type="ECO:0000313" key="4">
    <source>
        <dbReference type="EMBL" id="GGX61881.1"/>
    </source>
</evidence>
<keyword evidence="5" id="KW-1185">Reference proteome</keyword>
<comment type="caution">
    <text evidence="4">The sequence shown here is derived from an EMBL/GenBank/DDBJ whole genome shotgun (WGS) entry which is preliminary data.</text>
</comment>
<dbReference type="InterPro" id="IPR013107">
    <property type="entry name" value="Acyl-CoA_DH_C"/>
</dbReference>
<gene>
    <name evidence="4" type="ORF">GCM10010324_03250</name>
</gene>
<keyword evidence="1" id="KW-0560">Oxidoreductase</keyword>
<dbReference type="Gene3D" id="1.20.140.10">
    <property type="entry name" value="Butyryl-CoA Dehydrogenase, subunit A, domain 3"/>
    <property type="match status" value="1"/>
</dbReference>
<reference evidence="5" key="1">
    <citation type="journal article" date="2019" name="Int. J. Syst. Evol. Microbiol.">
        <title>The Global Catalogue of Microorganisms (GCM) 10K type strain sequencing project: providing services to taxonomists for standard genome sequencing and annotation.</title>
        <authorList>
            <consortium name="The Broad Institute Genomics Platform"/>
            <consortium name="The Broad Institute Genome Sequencing Center for Infectious Disease"/>
            <person name="Wu L."/>
            <person name="Ma J."/>
        </authorList>
    </citation>
    <scope>NUCLEOTIDE SEQUENCE [LARGE SCALE GENOMIC DNA]</scope>
    <source>
        <strain evidence="5">JCM 4586</strain>
    </source>
</reference>
<feature type="domain" description="Acyl-CoA dehydrogenase/oxidase N-terminal" evidence="2">
    <location>
        <begin position="27"/>
        <end position="97"/>
    </location>
</feature>
<dbReference type="InterPro" id="IPR036250">
    <property type="entry name" value="AcylCo_DH-like_C"/>
</dbReference>
<dbReference type="PANTHER" id="PTHR43884">
    <property type="entry name" value="ACYL-COA DEHYDROGENASE"/>
    <property type="match status" value="1"/>
</dbReference>
<dbReference type="PIRSF" id="PIRSF016578">
    <property type="entry name" value="HsaA"/>
    <property type="match status" value="1"/>
</dbReference>
<accession>A0ABQ2Y479</accession>
<evidence type="ECO:0000259" key="3">
    <source>
        <dbReference type="Pfam" id="PF08028"/>
    </source>
</evidence>
<proteinExistence type="predicted"/>
<evidence type="ECO:0000313" key="5">
    <source>
        <dbReference type="Proteomes" id="UP000659223"/>
    </source>
</evidence>
<dbReference type="Proteomes" id="UP000659223">
    <property type="component" value="Unassembled WGS sequence"/>
</dbReference>
<dbReference type="EMBL" id="BMUT01000001">
    <property type="protein sequence ID" value="GGX61881.1"/>
    <property type="molecule type" value="Genomic_DNA"/>
</dbReference>